<evidence type="ECO:0000259" key="7">
    <source>
        <dbReference type="PROSITE" id="PS50112"/>
    </source>
</evidence>
<dbReference type="CDD" id="cd00130">
    <property type="entry name" value="PAS"/>
    <property type="match status" value="1"/>
</dbReference>
<dbReference type="Gene3D" id="3.40.50.300">
    <property type="entry name" value="P-loop containing nucleotide triphosphate hydrolases"/>
    <property type="match status" value="1"/>
</dbReference>
<evidence type="ECO:0000256" key="1">
    <source>
        <dbReference type="ARBA" id="ARBA00022741"/>
    </source>
</evidence>
<dbReference type="SUPFAM" id="SSF55785">
    <property type="entry name" value="PYP-like sensor domain (PAS domain)"/>
    <property type="match status" value="1"/>
</dbReference>
<dbReference type="InterPro" id="IPR000014">
    <property type="entry name" value="PAS"/>
</dbReference>
<dbReference type="PROSITE" id="PS50045">
    <property type="entry name" value="SIGMA54_INTERACT_4"/>
    <property type="match status" value="1"/>
</dbReference>
<evidence type="ECO:0000313" key="10">
    <source>
        <dbReference type="Proteomes" id="UP000276223"/>
    </source>
</evidence>
<dbReference type="Pfam" id="PF25601">
    <property type="entry name" value="AAA_lid_14"/>
    <property type="match status" value="1"/>
</dbReference>
<dbReference type="SMART" id="SM00382">
    <property type="entry name" value="AAA"/>
    <property type="match status" value="1"/>
</dbReference>
<keyword evidence="4" id="KW-0238">DNA-binding</keyword>
<dbReference type="FunFam" id="3.40.50.300:FF:000006">
    <property type="entry name" value="DNA-binding transcriptional regulator NtrC"/>
    <property type="match status" value="1"/>
</dbReference>
<dbReference type="InterPro" id="IPR025943">
    <property type="entry name" value="Sigma_54_int_dom_ATP-bd_2"/>
</dbReference>
<dbReference type="InterPro" id="IPR035965">
    <property type="entry name" value="PAS-like_dom_sf"/>
</dbReference>
<keyword evidence="2" id="KW-0067">ATP-binding</keyword>
<evidence type="ECO:0000256" key="2">
    <source>
        <dbReference type="ARBA" id="ARBA00022840"/>
    </source>
</evidence>
<dbReference type="Gene3D" id="1.10.10.60">
    <property type="entry name" value="Homeodomain-like"/>
    <property type="match status" value="1"/>
</dbReference>
<feature type="domain" description="PAS" evidence="7">
    <location>
        <begin position="29"/>
        <end position="77"/>
    </location>
</feature>
<dbReference type="Proteomes" id="UP000276223">
    <property type="component" value="Unassembled WGS sequence"/>
</dbReference>
<dbReference type="Pfam" id="PF13426">
    <property type="entry name" value="PAS_9"/>
    <property type="match status" value="1"/>
</dbReference>
<reference evidence="9 10" key="1">
    <citation type="submission" date="2018-11" db="EMBL/GenBank/DDBJ databases">
        <title>Genomic Encyclopedia of Type Strains, Phase IV (KMG-IV): sequencing the most valuable type-strain genomes for metagenomic binning, comparative biology and taxonomic classification.</title>
        <authorList>
            <person name="Goeker M."/>
        </authorList>
    </citation>
    <scope>NUCLEOTIDE SEQUENCE [LARGE SCALE GENOMIC DNA]</scope>
    <source>
        <strain evidence="9 10">DSM 22027</strain>
    </source>
</reference>
<dbReference type="PANTHER" id="PTHR32071">
    <property type="entry name" value="TRANSCRIPTIONAL REGULATORY PROTEIN"/>
    <property type="match status" value="1"/>
</dbReference>
<dbReference type="EMBL" id="RJVA01000009">
    <property type="protein sequence ID" value="ROR03258.1"/>
    <property type="molecule type" value="Genomic_DNA"/>
</dbReference>
<dbReference type="Gene3D" id="3.30.450.20">
    <property type="entry name" value="PAS domain"/>
    <property type="match status" value="1"/>
</dbReference>
<keyword evidence="1" id="KW-0547">Nucleotide-binding</keyword>
<dbReference type="Gene3D" id="1.10.8.60">
    <property type="match status" value="1"/>
</dbReference>
<dbReference type="PROSITE" id="PS50112">
    <property type="entry name" value="PAS"/>
    <property type="match status" value="1"/>
</dbReference>
<name>A0A3N1VQB7_9BACT</name>
<dbReference type="SUPFAM" id="SSF52540">
    <property type="entry name" value="P-loop containing nucleoside triphosphate hydrolases"/>
    <property type="match status" value="1"/>
</dbReference>
<evidence type="ECO:0000256" key="3">
    <source>
        <dbReference type="ARBA" id="ARBA00023015"/>
    </source>
</evidence>
<accession>A0A3N1VQB7</accession>
<dbReference type="PROSITE" id="PS00675">
    <property type="entry name" value="SIGMA54_INTERACT_1"/>
    <property type="match status" value="1"/>
</dbReference>
<dbReference type="Pfam" id="PF02954">
    <property type="entry name" value="HTH_8"/>
    <property type="match status" value="1"/>
</dbReference>
<dbReference type="InterPro" id="IPR009057">
    <property type="entry name" value="Homeodomain-like_sf"/>
</dbReference>
<sequence>MNGRHEEGFRPGTTSVCGLTDDGHTCCLIMNSIGDGLFMVGRDRRIEGFFNHAAERLTGFRIQEALGRTCYDVLRSDLCQTQCPLDLVFQTGEGVRDRPARIVTRDHREVPVCISVSPIKDDQGRVVAAVEVVRDCSVEEDLRKVLHDSYHFGEVVSKNPLMQEILELLPVVAESPSTVLIQGESGTGKSMLARIIHQLSPRRDGPFVKLNCGTIPDPLLESELFGYRKGAFTDAKKDKPGRLQSAEGGTLFLDEVQCMSGALQVKLLRFLEERVFVPLGTTEPESADVRIVAASNVDLERKVEDGTFRADLFYRLNVIGIRLPTLAERREDIPLLARHMLKKYNAVCGKNIREISEHALSLLMNYDFPGNVRELENIIEHACVLCSGPIIEVKHLPMDVVGKVRTRRRENPDASPLASSEERTIRWVLRKVDGNRVEAARELGISRATLWRKMKRYGIS</sequence>
<dbReference type="InterPro" id="IPR002078">
    <property type="entry name" value="Sigma_54_int"/>
</dbReference>
<dbReference type="NCBIfam" id="TIGR00229">
    <property type="entry name" value="sensory_box"/>
    <property type="match status" value="1"/>
</dbReference>
<keyword evidence="3" id="KW-0805">Transcription regulation</keyword>
<keyword evidence="10" id="KW-1185">Reference proteome</keyword>
<organism evidence="9 10">
    <name type="scientific">Desulfosoma caldarium</name>
    <dbReference type="NCBI Taxonomy" id="610254"/>
    <lineage>
        <taxon>Bacteria</taxon>
        <taxon>Pseudomonadati</taxon>
        <taxon>Thermodesulfobacteriota</taxon>
        <taxon>Syntrophobacteria</taxon>
        <taxon>Syntrophobacterales</taxon>
        <taxon>Syntrophobacteraceae</taxon>
        <taxon>Desulfosoma</taxon>
    </lineage>
</organism>
<proteinExistence type="predicted"/>
<dbReference type="Pfam" id="PF00158">
    <property type="entry name" value="Sigma54_activat"/>
    <property type="match status" value="1"/>
</dbReference>
<feature type="domain" description="PAC" evidence="8">
    <location>
        <begin position="96"/>
        <end position="148"/>
    </location>
</feature>
<evidence type="ECO:0000256" key="4">
    <source>
        <dbReference type="ARBA" id="ARBA00023125"/>
    </source>
</evidence>
<gene>
    <name evidence="9" type="ORF">EDC27_0523</name>
</gene>
<dbReference type="AlphaFoldDB" id="A0A3N1VQB7"/>
<dbReference type="InterPro" id="IPR002197">
    <property type="entry name" value="HTH_Fis"/>
</dbReference>
<evidence type="ECO:0000256" key="5">
    <source>
        <dbReference type="ARBA" id="ARBA00023163"/>
    </source>
</evidence>
<dbReference type="InterPro" id="IPR003593">
    <property type="entry name" value="AAA+_ATPase"/>
</dbReference>
<dbReference type="SUPFAM" id="SSF46689">
    <property type="entry name" value="Homeodomain-like"/>
    <property type="match status" value="1"/>
</dbReference>
<evidence type="ECO:0000259" key="6">
    <source>
        <dbReference type="PROSITE" id="PS50045"/>
    </source>
</evidence>
<keyword evidence="5" id="KW-0804">Transcription</keyword>
<dbReference type="RefSeq" id="WP_123289049.1">
    <property type="nucleotide sequence ID" value="NZ_RJVA01000009.1"/>
</dbReference>
<dbReference type="PROSITE" id="PS50113">
    <property type="entry name" value="PAC"/>
    <property type="match status" value="1"/>
</dbReference>
<dbReference type="InterPro" id="IPR025944">
    <property type="entry name" value="Sigma_54_int_dom_CS"/>
</dbReference>
<protein>
    <submittedName>
        <fullName evidence="9">PAS domain S-box-containing protein</fullName>
    </submittedName>
</protein>
<evidence type="ECO:0000259" key="8">
    <source>
        <dbReference type="PROSITE" id="PS50113"/>
    </source>
</evidence>
<evidence type="ECO:0000313" key="9">
    <source>
        <dbReference type="EMBL" id="ROR03258.1"/>
    </source>
</evidence>
<dbReference type="PROSITE" id="PS00676">
    <property type="entry name" value="SIGMA54_INTERACT_2"/>
    <property type="match status" value="1"/>
</dbReference>
<dbReference type="GO" id="GO:0043565">
    <property type="term" value="F:sequence-specific DNA binding"/>
    <property type="evidence" value="ECO:0007669"/>
    <property type="project" value="InterPro"/>
</dbReference>
<dbReference type="InterPro" id="IPR058031">
    <property type="entry name" value="AAA_lid_NorR"/>
</dbReference>
<dbReference type="CDD" id="cd00009">
    <property type="entry name" value="AAA"/>
    <property type="match status" value="1"/>
</dbReference>
<dbReference type="InterPro" id="IPR025662">
    <property type="entry name" value="Sigma_54_int_dom_ATP-bd_1"/>
</dbReference>
<comment type="caution">
    <text evidence="9">The sequence shown here is derived from an EMBL/GenBank/DDBJ whole genome shotgun (WGS) entry which is preliminary data.</text>
</comment>
<feature type="domain" description="Sigma-54 factor interaction" evidence="6">
    <location>
        <begin position="155"/>
        <end position="384"/>
    </location>
</feature>
<dbReference type="GO" id="GO:0005524">
    <property type="term" value="F:ATP binding"/>
    <property type="evidence" value="ECO:0007669"/>
    <property type="project" value="UniProtKB-KW"/>
</dbReference>
<dbReference type="PROSITE" id="PS00688">
    <property type="entry name" value="SIGMA54_INTERACT_3"/>
    <property type="match status" value="1"/>
</dbReference>
<dbReference type="InterPro" id="IPR027417">
    <property type="entry name" value="P-loop_NTPase"/>
</dbReference>
<dbReference type="PRINTS" id="PR01590">
    <property type="entry name" value="HTHFIS"/>
</dbReference>
<dbReference type="InterPro" id="IPR000700">
    <property type="entry name" value="PAS-assoc_C"/>
</dbReference>
<dbReference type="OrthoDB" id="5413348at2"/>
<dbReference type="GO" id="GO:0006355">
    <property type="term" value="P:regulation of DNA-templated transcription"/>
    <property type="evidence" value="ECO:0007669"/>
    <property type="project" value="InterPro"/>
</dbReference>